<reference evidence="3" key="1">
    <citation type="submission" date="2024-05" db="EMBL/GenBank/DDBJ databases">
        <title>Planctomycetes of the genus Singulisphaera possess chitinolytic capabilities.</title>
        <authorList>
            <person name="Ivanova A."/>
        </authorList>
    </citation>
    <scope>NUCLEOTIDE SEQUENCE</scope>
    <source>
        <strain evidence="3">Ch08T</strain>
    </source>
</reference>
<gene>
    <name evidence="3" type="ORF">V5E97_05470</name>
</gene>
<evidence type="ECO:0000259" key="2">
    <source>
        <dbReference type="Pfam" id="PF07589"/>
    </source>
</evidence>
<dbReference type="EMBL" id="CP155447">
    <property type="protein sequence ID" value="XBH05469.1"/>
    <property type="molecule type" value="Genomic_DNA"/>
</dbReference>
<feature type="chain" id="PRO_5043459129" evidence="1">
    <location>
        <begin position="23"/>
        <end position="220"/>
    </location>
</feature>
<dbReference type="InterPro" id="IPR013424">
    <property type="entry name" value="Ice-binding_C"/>
</dbReference>
<organism evidence="3">
    <name type="scientific">Singulisphaera sp. Ch08</name>
    <dbReference type="NCBI Taxonomy" id="3120278"/>
    <lineage>
        <taxon>Bacteria</taxon>
        <taxon>Pseudomonadati</taxon>
        <taxon>Planctomycetota</taxon>
        <taxon>Planctomycetia</taxon>
        <taxon>Isosphaerales</taxon>
        <taxon>Isosphaeraceae</taxon>
        <taxon>Singulisphaera</taxon>
    </lineage>
</organism>
<dbReference type="NCBIfam" id="TIGR02595">
    <property type="entry name" value="PEP_CTERM"/>
    <property type="match status" value="1"/>
</dbReference>
<evidence type="ECO:0000313" key="3">
    <source>
        <dbReference type="EMBL" id="XBH05469.1"/>
    </source>
</evidence>
<sequence>MNRSRPLYTLVLMFATVTTAQASPVSYDFSGTFDQPVNGSTQFSGTFSYDTDLESATGLPTTEIGFYKDAPGQAGTLISMSFTVGNMTSSSLGPIVGSSLTVSHVAQYDMFNLNVAFKPGYHTIWQSIYITRDNTPDAGPGPFTSGQPPTSLSLSDFGGASFFFTSPDQPDRYADLGKVTSLTPAVPEPSTLAVLLIGFGGVVIRKRIARKRAGGIEAAA</sequence>
<dbReference type="Pfam" id="PF07589">
    <property type="entry name" value="PEP-CTERM"/>
    <property type="match status" value="1"/>
</dbReference>
<accession>A0AAU7CKB7</accession>
<dbReference type="AlphaFoldDB" id="A0AAU7CKB7"/>
<proteinExistence type="predicted"/>
<protein>
    <submittedName>
        <fullName evidence="3">PEP-CTERM sorting domain-containing protein</fullName>
    </submittedName>
</protein>
<feature type="signal peptide" evidence="1">
    <location>
        <begin position="1"/>
        <end position="22"/>
    </location>
</feature>
<evidence type="ECO:0000256" key="1">
    <source>
        <dbReference type="SAM" id="SignalP"/>
    </source>
</evidence>
<keyword evidence="1" id="KW-0732">Signal</keyword>
<feature type="domain" description="Ice-binding protein C-terminal" evidence="2">
    <location>
        <begin position="185"/>
        <end position="207"/>
    </location>
</feature>
<dbReference type="RefSeq" id="WP_406698291.1">
    <property type="nucleotide sequence ID" value="NZ_CP155447.1"/>
</dbReference>
<name>A0AAU7CKB7_9BACT</name>